<protein>
    <submittedName>
        <fullName evidence="1">Uncharacterized protein</fullName>
    </submittedName>
</protein>
<dbReference type="Proteomes" id="UP001501303">
    <property type="component" value="Unassembled WGS sequence"/>
</dbReference>
<accession>A0ABP5AT75</accession>
<sequence>MRNGERTIPPTSDHERATLEREADRIISGVPDDCGDPFPEPWKGATGVSSFETLNGAHAGFAPLALTGMIASYPDFDPIFEMRELESLMSAVPHSDDGNGRRAVLAELVDLGGFSFAGRESQSGEDCGICRWKGCGVALYAPGQPRGRGKPRKYCPEHQKAARAHTARLRRAGLHLGKHRNLVYDFPGLDSQELQGYRDIWAGLNRAATAASL</sequence>
<reference evidence="2" key="1">
    <citation type="journal article" date="2019" name="Int. J. Syst. Evol. Microbiol.">
        <title>The Global Catalogue of Microorganisms (GCM) 10K type strain sequencing project: providing services to taxonomists for standard genome sequencing and annotation.</title>
        <authorList>
            <consortium name="The Broad Institute Genomics Platform"/>
            <consortium name="The Broad Institute Genome Sequencing Center for Infectious Disease"/>
            <person name="Wu L."/>
            <person name="Ma J."/>
        </authorList>
    </citation>
    <scope>NUCLEOTIDE SEQUENCE [LARGE SCALE GENOMIC DNA]</scope>
    <source>
        <strain evidence="2">JCM 13581</strain>
    </source>
</reference>
<proteinExistence type="predicted"/>
<keyword evidence="2" id="KW-1185">Reference proteome</keyword>
<gene>
    <name evidence="1" type="ORF">GCM10009716_33390</name>
</gene>
<evidence type="ECO:0000313" key="2">
    <source>
        <dbReference type="Proteomes" id="UP001501303"/>
    </source>
</evidence>
<comment type="caution">
    <text evidence="1">The sequence shown here is derived from an EMBL/GenBank/DDBJ whole genome shotgun (WGS) entry which is preliminary data.</text>
</comment>
<organism evidence="1 2">
    <name type="scientific">Streptomyces sodiiphilus</name>
    <dbReference type="NCBI Taxonomy" id="226217"/>
    <lineage>
        <taxon>Bacteria</taxon>
        <taxon>Bacillati</taxon>
        <taxon>Actinomycetota</taxon>
        <taxon>Actinomycetes</taxon>
        <taxon>Kitasatosporales</taxon>
        <taxon>Streptomycetaceae</taxon>
        <taxon>Streptomyces</taxon>
    </lineage>
</organism>
<evidence type="ECO:0000313" key="1">
    <source>
        <dbReference type="EMBL" id="GAA1922127.1"/>
    </source>
</evidence>
<dbReference type="EMBL" id="BAAAMJ010000032">
    <property type="protein sequence ID" value="GAA1922127.1"/>
    <property type="molecule type" value="Genomic_DNA"/>
</dbReference>
<name>A0ABP5AT75_9ACTN</name>